<feature type="transmembrane region" description="Helical" evidence="1">
    <location>
        <begin position="443"/>
        <end position="463"/>
    </location>
</feature>
<dbReference type="PANTHER" id="PTHR46825:SF12">
    <property type="entry name" value="PENICILLIN-BINDING PROTEIN 4"/>
    <property type="match status" value="1"/>
</dbReference>
<organism evidence="3 4">
    <name type="scientific">Bacillus mycoides</name>
    <dbReference type="NCBI Taxonomy" id="1405"/>
    <lineage>
        <taxon>Bacteria</taxon>
        <taxon>Bacillati</taxon>
        <taxon>Bacillota</taxon>
        <taxon>Bacilli</taxon>
        <taxon>Bacillales</taxon>
        <taxon>Bacillaceae</taxon>
        <taxon>Bacillus</taxon>
        <taxon>Bacillus cereus group</taxon>
    </lineage>
</organism>
<feature type="domain" description="Beta-lactamase-related" evidence="2">
    <location>
        <begin position="60"/>
        <end position="377"/>
    </location>
</feature>
<dbReference type="PATRIC" id="fig|86662.28.peg.1888"/>
<dbReference type="InterPro" id="IPR050491">
    <property type="entry name" value="AmpC-like"/>
</dbReference>
<reference evidence="3 4" key="1">
    <citation type="submission" date="2016-05" db="EMBL/GenBank/DDBJ databases">
        <title>Bacillus thuringiensis and Bacillus weihenstephanensis as novel biocontrol agents of wilt causing Verticillium species.</title>
        <authorList>
            <person name="Hollensteiner J."/>
            <person name="Wemheuer F."/>
            <person name="Harting R."/>
            <person name="Kolarzyk A."/>
            <person name="Diaz-Valerio S."/>
            <person name="Poehlein A."/>
            <person name="Brzuszkiewicz E."/>
            <person name="Nesemann K."/>
            <person name="Braus-Stromeyer S."/>
            <person name="Braus G."/>
            <person name="Daniel R."/>
            <person name="Liesegang H."/>
        </authorList>
    </citation>
    <scope>NUCLEOTIDE SEQUENCE [LARGE SCALE GENOMIC DNA]</scope>
    <source>
        <strain evidence="3 4">GOE11</strain>
    </source>
</reference>
<evidence type="ECO:0000259" key="2">
    <source>
        <dbReference type="Pfam" id="PF00144"/>
    </source>
</evidence>
<dbReference type="InterPro" id="IPR012338">
    <property type="entry name" value="Beta-lactam/transpept-like"/>
</dbReference>
<dbReference type="InterPro" id="IPR001466">
    <property type="entry name" value="Beta-lactam-related"/>
</dbReference>
<keyword evidence="1" id="KW-0812">Transmembrane</keyword>
<dbReference type="EMBL" id="LXLX01000024">
    <property type="protein sequence ID" value="OFD96858.1"/>
    <property type="molecule type" value="Genomic_DNA"/>
</dbReference>
<name>A0A1E8BQN5_BACMY</name>
<evidence type="ECO:0000313" key="3">
    <source>
        <dbReference type="EMBL" id="OFD96858.1"/>
    </source>
</evidence>
<dbReference type="Pfam" id="PF00144">
    <property type="entry name" value="Beta-lactamase"/>
    <property type="match status" value="1"/>
</dbReference>
<accession>A0A1E8BQN5</accession>
<proteinExistence type="predicted"/>
<dbReference type="RefSeq" id="WP_070146424.1">
    <property type="nucleotide sequence ID" value="NZ_LXLX01000024.1"/>
</dbReference>
<evidence type="ECO:0000313" key="4">
    <source>
        <dbReference type="Proteomes" id="UP000175835"/>
    </source>
</evidence>
<gene>
    <name evidence="3" type="ORF">BWGOE11_18760</name>
</gene>
<keyword evidence="1" id="KW-1133">Transmembrane helix</keyword>
<feature type="transmembrane region" description="Helical" evidence="1">
    <location>
        <begin position="475"/>
        <end position="493"/>
    </location>
</feature>
<evidence type="ECO:0000256" key="1">
    <source>
        <dbReference type="SAM" id="Phobius"/>
    </source>
</evidence>
<dbReference type="SUPFAM" id="SSF56601">
    <property type="entry name" value="beta-lactamase/transpeptidase-like"/>
    <property type="match status" value="1"/>
</dbReference>
<sequence length="514" mass="58435">MKKSKRTSSFLKNVVCIFIFIFIMGELTSTKVARAESNILANRSIENFKKKMDEQVPKWLENYDVPGVAIGVVHNGRIAYTLNYGYADKKKRKEVNDNTLFQAGSVSKSLTTWGVLHLADEGLLSLDDPVDKYLNKWKLPNSKFDNNEVTIRRLLSHTAGLPTHKGYLGVVPGEPLDSIEESLSGKGWHNDPVEIIKKPGSEAIYSGIGYTILQLVIEEVTGIPFDRYMEEEILKPLGMKSSSFRQIPENSSLSKAYGYFGQEIPNYQYTEQAAAGLKTNVMDMMTFILASMDTNVHKGKGYGVIKSERVEEMQKPVLDETGLGIFESQLSNQWKMMYHSGDNRGWHSYYGYIPNTKDGLVILTNGENGKDLRQDIYHEWIKHETGKFPESYFSFEEQRKINIIISVVIGGTLGIYLLLFVIRLNKGKRTFILKHEKKPYIRVGVRTLLLFSIALYLFCRTYMWSTLSLSVSNRINIMLIMAWIIALLITGFFPKKRSSTNKTLKAEGYKPKGN</sequence>
<feature type="transmembrane region" description="Helical" evidence="1">
    <location>
        <begin position="401"/>
        <end position="422"/>
    </location>
</feature>
<keyword evidence="1" id="KW-0472">Membrane</keyword>
<dbReference type="AlphaFoldDB" id="A0A1E8BQN5"/>
<dbReference type="Gene3D" id="3.40.710.10">
    <property type="entry name" value="DD-peptidase/beta-lactamase superfamily"/>
    <property type="match status" value="1"/>
</dbReference>
<dbReference type="Proteomes" id="UP000175835">
    <property type="component" value="Unassembled WGS sequence"/>
</dbReference>
<dbReference type="PANTHER" id="PTHR46825">
    <property type="entry name" value="D-ALANYL-D-ALANINE-CARBOXYPEPTIDASE/ENDOPEPTIDASE AMPH"/>
    <property type="match status" value="1"/>
</dbReference>
<comment type="caution">
    <text evidence="3">The sequence shown here is derived from an EMBL/GenBank/DDBJ whole genome shotgun (WGS) entry which is preliminary data.</text>
</comment>
<protein>
    <submittedName>
        <fullName evidence="3">Penicillin-binding protein</fullName>
    </submittedName>
</protein>